<reference evidence="2" key="1">
    <citation type="journal article" date="2020" name="mSystems">
        <title>Genome- and Community-Level Interaction Insights into Carbon Utilization and Element Cycling Functions of Hydrothermarchaeota in Hydrothermal Sediment.</title>
        <authorList>
            <person name="Zhou Z."/>
            <person name="Liu Y."/>
            <person name="Xu W."/>
            <person name="Pan J."/>
            <person name="Luo Z.H."/>
            <person name="Li M."/>
        </authorList>
    </citation>
    <scope>NUCLEOTIDE SEQUENCE [LARGE SCALE GENOMIC DNA]</scope>
    <source>
        <strain evidence="2">SpSt-374</strain>
    </source>
</reference>
<feature type="transmembrane region" description="Helical" evidence="1">
    <location>
        <begin position="82"/>
        <end position="100"/>
    </location>
</feature>
<feature type="transmembrane region" description="Helical" evidence="1">
    <location>
        <begin position="6"/>
        <end position="35"/>
    </location>
</feature>
<keyword evidence="1" id="KW-0812">Transmembrane</keyword>
<gene>
    <name evidence="2" type="ORF">ENR15_20010</name>
</gene>
<dbReference type="EMBL" id="DSPX01000201">
    <property type="protein sequence ID" value="HGG02859.1"/>
    <property type="molecule type" value="Genomic_DNA"/>
</dbReference>
<sequence length="106" mass="11566">MEDLAIFMMVIATALEIVFSLLAVTIIAVIFTIFSRQNQVINYSIKSAFIWALIGLINKIIWIVASQMSLGAALTDKTASTILPITTLMGGIIGIFYGIGRGKQRE</sequence>
<comment type="caution">
    <text evidence="2">The sequence shown here is derived from an EMBL/GenBank/DDBJ whole genome shotgun (WGS) entry which is preliminary data.</text>
</comment>
<accession>A0A7C3VJU3</accession>
<name>A0A7C3VJU3_9CYAN</name>
<feature type="transmembrane region" description="Helical" evidence="1">
    <location>
        <begin position="47"/>
        <end position="70"/>
    </location>
</feature>
<protein>
    <submittedName>
        <fullName evidence="2">Uncharacterized protein</fullName>
    </submittedName>
</protein>
<keyword evidence="1" id="KW-0472">Membrane</keyword>
<proteinExistence type="predicted"/>
<keyword evidence="1" id="KW-1133">Transmembrane helix</keyword>
<evidence type="ECO:0000313" key="2">
    <source>
        <dbReference type="EMBL" id="HGG02859.1"/>
    </source>
</evidence>
<evidence type="ECO:0000256" key="1">
    <source>
        <dbReference type="SAM" id="Phobius"/>
    </source>
</evidence>
<organism evidence="2">
    <name type="scientific">Planktothricoides sp. SpSt-374</name>
    <dbReference type="NCBI Taxonomy" id="2282167"/>
    <lineage>
        <taxon>Bacteria</taxon>
        <taxon>Bacillati</taxon>
        <taxon>Cyanobacteriota</taxon>
        <taxon>Cyanophyceae</taxon>
        <taxon>Oscillatoriophycideae</taxon>
        <taxon>Oscillatoriales</taxon>
        <taxon>Oscillatoriaceae</taxon>
        <taxon>Planktothricoides</taxon>
    </lineage>
</organism>
<dbReference type="AlphaFoldDB" id="A0A7C3VJU3"/>